<name>A0A5C5YLH0_9BACT</name>
<organism evidence="2 3">
    <name type="scientific">Novipirellula herctigrandis</name>
    <dbReference type="NCBI Taxonomy" id="2527986"/>
    <lineage>
        <taxon>Bacteria</taxon>
        <taxon>Pseudomonadati</taxon>
        <taxon>Planctomycetota</taxon>
        <taxon>Planctomycetia</taxon>
        <taxon>Pirellulales</taxon>
        <taxon>Pirellulaceae</taxon>
        <taxon>Novipirellula</taxon>
    </lineage>
</organism>
<keyword evidence="1" id="KW-0812">Transmembrane</keyword>
<dbReference type="EMBL" id="SJPJ01000003">
    <property type="protein sequence ID" value="TWT75793.1"/>
    <property type="molecule type" value="Genomic_DNA"/>
</dbReference>
<proteinExistence type="predicted"/>
<comment type="caution">
    <text evidence="2">The sequence shown here is derived from an EMBL/GenBank/DDBJ whole genome shotgun (WGS) entry which is preliminary data.</text>
</comment>
<feature type="transmembrane region" description="Helical" evidence="1">
    <location>
        <begin position="56"/>
        <end position="74"/>
    </location>
</feature>
<feature type="transmembrane region" description="Helical" evidence="1">
    <location>
        <begin position="20"/>
        <end position="44"/>
    </location>
</feature>
<evidence type="ECO:0000256" key="1">
    <source>
        <dbReference type="SAM" id="Phobius"/>
    </source>
</evidence>
<accession>A0A5C5YLH0</accession>
<sequence length="194" mass="21386">MSDTIDIQAAEPRTVASRFAGFLGVALAALVLYWLGAWIAFVALTRDRLGQDTANLAGAIFATILIGLCSYFYVSYVCKSVASSRLVVGNHDFTIKAMQKLSCNEHQFPNADVERVIYGQRLSGMEKFLDRLDELGVSRGQHVIKDLKKGRLFVFHKDGSHVDFQFVDKAFDDDQLLAFFSALDANDVPVEAGG</sequence>
<gene>
    <name evidence="2" type="ORF">CA13_73660</name>
</gene>
<evidence type="ECO:0000313" key="3">
    <source>
        <dbReference type="Proteomes" id="UP000315010"/>
    </source>
</evidence>
<evidence type="ECO:0000313" key="2">
    <source>
        <dbReference type="EMBL" id="TWT75793.1"/>
    </source>
</evidence>
<keyword evidence="1" id="KW-0472">Membrane</keyword>
<dbReference type="AlphaFoldDB" id="A0A5C5YLH0"/>
<reference evidence="2 3" key="1">
    <citation type="submission" date="2019-02" db="EMBL/GenBank/DDBJ databases">
        <title>Deep-cultivation of Planctomycetes and their phenomic and genomic characterization uncovers novel biology.</title>
        <authorList>
            <person name="Wiegand S."/>
            <person name="Jogler M."/>
            <person name="Boedeker C."/>
            <person name="Pinto D."/>
            <person name="Vollmers J."/>
            <person name="Rivas-Marin E."/>
            <person name="Kohn T."/>
            <person name="Peeters S.H."/>
            <person name="Heuer A."/>
            <person name="Rast P."/>
            <person name="Oberbeckmann S."/>
            <person name="Bunk B."/>
            <person name="Jeske O."/>
            <person name="Meyerdierks A."/>
            <person name="Storesund J.E."/>
            <person name="Kallscheuer N."/>
            <person name="Luecker S."/>
            <person name="Lage O.M."/>
            <person name="Pohl T."/>
            <person name="Merkel B.J."/>
            <person name="Hornburger P."/>
            <person name="Mueller R.-W."/>
            <person name="Bruemmer F."/>
            <person name="Labrenz M."/>
            <person name="Spormann A.M."/>
            <person name="Op Den Camp H."/>
            <person name="Overmann J."/>
            <person name="Amann R."/>
            <person name="Jetten M.S.M."/>
            <person name="Mascher T."/>
            <person name="Medema M.H."/>
            <person name="Devos D.P."/>
            <person name="Kaster A.-K."/>
            <person name="Ovreas L."/>
            <person name="Rohde M."/>
            <person name="Galperin M.Y."/>
            <person name="Jogler C."/>
        </authorList>
    </citation>
    <scope>NUCLEOTIDE SEQUENCE [LARGE SCALE GENOMIC DNA]</scope>
    <source>
        <strain evidence="2 3">CA13</strain>
    </source>
</reference>
<keyword evidence="3" id="KW-1185">Reference proteome</keyword>
<protein>
    <submittedName>
        <fullName evidence="2">Uncharacterized protein</fullName>
    </submittedName>
</protein>
<dbReference type="Proteomes" id="UP000315010">
    <property type="component" value="Unassembled WGS sequence"/>
</dbReference>
<keyword evidence="1" id="KW-1133">Transmembrane helix</keyword>